<dbReference type="Proteomes" id="UP001204376">
    <property type="component" value="Unassembled WGS sequence"/>
</dbReference>
<accession>A0ABT1T5I8</accession>
<organism evidence="1 2">
    <name type="scientific">Mucilaginibacter aquariorum</name>
    <dbReference type="NCBI Taxonomy" id="2967225"/>
    <lineage>
        <taxon>Bacteria</taxon>
        <taxon>Pseudomonadati</taxon>
        <taxon>Bacteroidota</taxon>
        <taxon>Sphingobacteriia</taxon>
        <taxon>Sphingobacteriales</taxon>
        <taxon>Sphingobacteriaceae</taxon>
        <taxon>Mucilaginibacter</taxon>
    </lineage>
</organism>
<sequence length="225" mass="26189">MKTYYITFLMIFIVADTNAQRLQMINYEERSAQTRSAFYYWSIPDSVCFTVVKNELQLLSDFFFKSPAYWYFDSLEVLPKEMSQSNVDIGSIFLDLNSLKEPGETTIDHVNMVNKLAHEYVELIVLKYNLSLTTEEEIIFTDYLSGYYLSSRFRNAVKNKEKCVWLTTYFDTNYTAVNCNLPASSKLAMIKGADDFLSNYRKRQPFTLHDIIRAGLNVTTTIDTQ</sequence>
<keyword evidence="2" id="KW-1185">Reference proteome</keyword>
<dbReference type="EMBL" id="JANHOH010000005">
    <property type="protein sequence ID" value="MCQ6959896.1"/>
    <property type="molecule type" value="Genomic_DNA"/>
</dbReference>
<comment type="caution">
    <text evidence="1">The sequence shown here is derived from an EMBL/GenBank/DDBJ whole genome shotgun (WGS) entry which is preliminary data.</text>
</comment>
<protein>
    <submittedName>
        <fullName evidence="1">Uncharacterized protein</fullName>
    </submittedName>
</protein>
<reference evidence="1 2" key="1">
    <citation type="submission" date="2022-07" db="EMBL/GenBank/DDBJ databases">
        <title>Mucilaginibacter sp. JC4.</title>
        <authorList>
            <person name="Le V."/>
            <person name="Ko S.-R."/>
            <person name="Ahn C.-Y."/>
            <person name="Oh H.-M."/>
        </authorList>
    </citation>
    <scope>NUCLEOTIDE SEQUENCE [LARGE SCALE GENOMIC DNA]</scope>
    <source>
        <strain evidence="1 2">JC4</strain>
    </source>
</reference>
<evidence type="ECO:0000313" key="2">
    <source>
        <dbReference type="Proteomes" id="UP001204376"/>
    </source>
</evidence>
<name>A0ABT1T5I8_9SPHI</name>
<proteinExistence type="predicted"/>
<evidence type="ECO:0000313" key="1">
    <source>
        <dbReference type="EMBL" id="MCQ6959896.1"/>
    </source>
</evidence>
<gene>
    <name evidence="1" type="ORF">NPE20_18100</name>
</gene>